<keyword evidence="5" id="KW-0804">Transcription</keyword>
<keyword evidence="4" id="KW-0238">DNA-binding</keyword>
<comment type="similarity">
    <text evidence="1">Belongs to the sigma-70 factor family. ECF subfamily.</text>
</comment>
<evidence type="ECO:0000256" key="2">
    <source>
        <dbReference type="ARBA" id="ARBA00023015"/>
    </source>
</evidence>
<dbReference type="CDD" id="cd06171">
    <property type="entry name" value="Sigma70_r4"/>
    <property type="match status" value="1"/>
</dbReference>
<feature type="domain" description="RNA polymerase sigma factor 70 region 4 type 2" evidence="7">
    <location>
        <begin position="100"/>
        <end position="150"/>
    </location>
</feature>
<dbReference type="GO" id="GO:0016987">
    <property type="term" value="F:sigma factor activity"/>
    <property type="evidence" value="ECO:0007669"/>
    <property type="project" value="UniProtKB-KW"/>
</dbReference>
<dbReference type="InterPro" id="IPR013324">
    <property type="entry name" value="RNA_pol_sigma_r3/r4-like"/>
</dbReference>
<sequence>MSSQDDFAEFYSVTFARLTAQLYAYTGDHAEAQDMVQEALCRAYTRWDSISTYADPAGWVRRVAWNMAISRWRRARRLLSWHRELLSEDVTGPSGAPIDLARALAKLSADHRQAIVLHYLADMSVKEIADFTGAAEGTVKAWLHRGRTALGKLLTDPADFESSDLPGESSGEVANV</sequence>
<dbReference type="InterPro" id="IPR036388">
    <property type="entry name" value="WH-like_DNA-bd_sf"/>
</dbReference>
<dbReference type="SUPFAM" id="SSF88659">
    <property type="entry name" value="Sigma3 and sigma4 domains of RNA polymerase sigma factors"/>
    <property type="match status" value="1"/>
</dbReference>
<dbReference type="InterPro" id="IPR013325">
    <property type="entry name" value="RNA_pol_sigma_r2"/>
</dbReference>
<dbReference type="GO" id="GO:0006352">
    <property type="term" value="P:DNA-templated transcription initiation"/>
    <property type="evidence" value="ECO:0007669"/>
    <property type="project" value="InterPro"/>
</dbReference>
<reference evidence="8 9" key="1">
    <citation type="submission" date="2020-08" db="EMBL/GenBank/DDBJ databases">
        <title>Sequencing the genomes of 1000 actinobacteria strains.</title>
        <authorList>
            <person name="Klenk H.-P."/>
        </authorList>
    </citation>
    <scope>NUCLEOTIDE SEQUENCE [LARGE SCALE GENOMIC DNA]</scope>
    <source>
        <strain evidence="8 9">DSM 45362</strain>
    </source>
</reference>
<accession>A0A841BWJ8</accession>
<dbReference type="AlphaFoldDB" id="A0A841BWJ8"/>
<dbReference type="InterPro" id="IPR013249">
    <property type="entry name" value="RNA_pol_sigma70_r4_t2"/>
</dbReference>
<evidence type="ECO:0000259" key="6">
    <source>
        <dbReference type="Pfam" id="PF04542"/>
    </source>
</evidence>
<proteinExistence type="inferred from homology"/>
<dbReference type="InterPro" id="IPR039425">
    <property type="entry name" value="RNA_pol_sigma-70-like"/>
</dbReference>
<comment type="caution">
    <text evidence="8">The sequence shown here is derived from an EMBL/GenBank/DDBJ whole genome shotgun (WGS) entry which is preliminary data.</text>
</comment>
<dbReference type="Gene3D" id="1.10.1740.10">
    <property type="match status" value="1"/>
</dbReference>
<evidence type="ECO:0000259" key="7">
    <source>
        <dbReference type="Pfam" id="PF08281"/>
    </source>
</evidence>
<dbReference type="InterPro" id="IPR014284">
    <property type="entry name" value="RNA_pol_sigma-70_dom"/>
</dbReference>
<keyword evidence="9" id="KW-1185">Reference proteome</keyword>
<dbReference type="InterPro" id="IPR007627">
    <property type="entry name" value="RNA_pol_sigma70_r2"/>
</dbReference>
<dbReference type="Pfam" id="PF04542">
    <property type="entry name" value="Sigma70_r2"/>
    <property type="match status" value="1"/>
</dbReference>
<feature type="domain" description="RNA polymerase sigma-70 region 2" evidence="6">
    <location>
        <begin position="17"/>
        <end position="77"/>
    </location>
</feature>
<dbReference type="InterPro" id="IPR014325">
    <property type="entry name" value="RNA_pol_sigma-E_actinobac"/>
</dbReference>
<evidence type="ECO:0000256" key="1">
    <source>
        <dbReference type="ARBA" id="ARBA00010641"/>
    </source>
</evidence>
<dbReference type="SUPFAM" id="SSF88946">
    <property type="entry name" value="Sigma2 domain of RNA polymerase sigma factors"/>
    <property type="match status" value="1"/>
</dbReference>
<dbReference type="PANTHER" id="PTHR43133">
    <property type="entry name" value="RNA POLYMERASE ECF-TYPE SIGMA FACTO"/>
    <property type="match status" value="1"/>
</dbReference>
<dbReference type="EMBL" id="JACHMN010000002">
    <property type="protein sequence ID" value="MBB5871101.1"/>
    <property type="molecule type" value="Genomic_DNA"/>
</dbReference>
<protein>
    <submittedName>
        <fullName evidence="8">RNA polymerase sigma-70 factor (ECF subfamily)</fullName>
    </submittedName>
</protein>
<name>A0A841BWJ8_9ACTN</name>
<dbReference type="Proteomes" id="UP000587527">
    <property type="component" value="Unassembled WGS sequence"/>
</dbReference>
<evidence type="ECO:0000256" key="4">
    <source>
        <dbReference type="ARBA" id="ARBA00023125"/>
    </source>
</evidence>
<dbReference type="NCBIfam" id="TIGR02983">
    <property type="entry name" value="SigE-fam_strep"/>
    <property type="match status" value="1"/>
</dbReference>
<dbReference type="Pfam" id="PF08281">
    <property type="entry name" value="Sigma70_r4_2"/>
    <property type="match status" value="1"/>
</dbReference>
<dbReference type="PANTHER" id="PTHR43133:SF50">
    <property type="entry name" value="ECF RNA POLYMERASE SIGMA FACTOR SIGM"/>
    <property type="match status" value="1"/>
</dbReference>
<keyword evidence="2" id="KW-0805">Transcription regulation</keyword>
<organism evidence="8 9">
    <name type="scientific">Allocatelliglobosispora scoriae</name>
    <dbReference type="NCBI Taxonomy" id="643052"/>
    <lineage>
        <taxon>Bacteria</taxon>
        <taxon>Bacillati</taxon>
        <taxon>Actinomycetota</taxon>
        <taxon>Actinomycetes</taxon>
        <taxon>Micromonosporales</taxon>
        <taxon>Micromonosporaceae</taxon>
        <taxon>Allocatelliglobosispora</taxon>
    </lineage>
</organism>
<dbReference type="Gene3D" id="1.10.10.10">
    <property type="entry name" value="Winged helix-like DNA-binding domain superfamily/Winged helix DNA-binding domain"/>
    <property type="match status" value="1"/>
</dbReference>
<evidence type="ECO:0000256" key="5">
    <source>
        <dbReference type="ARBA" id="ARBA00023163"/>
    </source>
</evidence>
<evidence type="ECO:0000313" key="9">
    <source>
        <dbReference type="Proteomes" id="UP000587527"/>
    </source>
</evidence>
<evidence type="ECO:0000256" key="3">
    <source>
        <dbReference type="ARBA" id="ARBA00023082"/>
    </source>
</evidence>
<dbReference type="NCBIfam" id="TIGR02937">
    <property type="entry name" value="sigma70-ECF"/>
    <property type="match status" value="1"/>
</dbReference>
<keyword evidence="3" id="KW-0731">Sigma factor</keyword>
<dbReference type="RefSeq" id="WP_184838938.1">
    <property type="nucleotide sequence ID" value="NZ_JACHMN010000002.1"/>
</dbReference>
<gene>
    <name evidence="8" type="ORF">F4553_004480</name>
</gene>
<dbReference type="GO" id="GO:0003677">
    <property type="term" value="F:DNA binding"/>
    <property type="evidence" value="ECO:0007669"/>
    <property type="project" value="UniProtKB-KW"/>
</dbReference>
<evidence type="ECO:0000313" key="8">
    <source>
        <dbReference type="EMBL" id="MBB5871101.1"/>
    </source>
</evidence>